<sequence length="145" mass="16155">MKTFSAKPQEVQHDWLLVDAADQVLGRLAAQIAARLRGKHKAIYTPHVDTGDFVVVVNADKLRVTGNKAEAKLYHRHTTYPGGLYTTNFTKLQQRHPQRVLEKAVKGMLPKGPLGYAMLRKMKVYAGADHPHAAQQPKPVNLLKA</sequence>
<dbReference type="EMBL" id="AP019536">
    <property type="protein sequence ID" value="BBJ00315.1"/>
    <property type="molecule type" value="Genomic_DNA"/>
</dbReference>
<dbReference type="InterPro" id="IPR005822">
    <property type="entry name" value="Ribosomal_uL13"/>
</dbReference>
<evidence type="ECO:0000256" key="3">
    <source>
        <dbReference type="ARBA" id="ARBA00022980"/>
    </source>
</evidence>
<dbReference type="PIRSF" id="PIRSF002181">
    <property type="entry name" value="Ribosomal_L13"/>
    <property type="match status" value="1"/>
</dbReference>
<dbReference type="RefSeq" id="WP_212785560.1">
    <property type="nucleotide sequence ID" value="NZ_AP019536.1"/>
</dbReference>
<dbReference type="Pfam" id="PF00572">
    <property type="entry name" value="Ribosomal_L13"/>
    <property type="match status" value="1"/>
</dbReference>
<keyword evidence="8" id="KW-1185">Reference proteome</keyword>
<dbReference type="CDD" id="cd00392">
    <property type="entry name" value="Ribosomal_L13"/>
    <property type="match status" value="1"/>
</dbReference>
<dbReference type="NCBIfam" id="TIGR01066">
    <property type="entry name" value="rplM_bact"/>
    <property type="match status" value="1"/>
</dbReference>
<dbReference type="HAMAP" id="MF_01366">
    <property type="entry name" value="Ribosomal_uL13"/>
    <property type="match status" value="1"/>
</dbReference>
<organism evidence="7 8">
    <name type="scientific">Ferrigenium kumadai</name>
    <dbReference type="NCBI Taxonomy" id="1682490"/>
    <lineage>
        <taxon>Bacteria</taxon>
        <taxon>Pseudomonadati</taxon>
        <taxon>Pseudomonadota</taxon>
        <taxon>Betaproteobacteria</taxon>
        <taxon>Nitrosomonadales</taxon>
        <taxon>Gallionellaceae</taxon>
        <taxon>Ferrigenium</taxon>
    </lineage>
</organism>
<comment type="function">
    <text evidence="6">This protein is one of the early assembly proteins of the 50S ribosomal subunit, although it is not seen to bind rRNA by itself. It is important during the early stages of 50S assembly.</text>
</comment>
<evidence type="ECO:0000256" key="5">
    <source>
        <dbReference type="ARBA" id="ARBA00035201"/>
    </source>
</evidence>
<keyword evidence="4 6" id="KW-0687">Ribonucleoprotein</keyword>
<name>A0AAN1T268_9PROT</name>
<dbReference type="PANTHER" id="PTHR11545">
    <property type="entry name" value="RIBOSOMAL PROTEIN L13"/>
    <property type="match status" value="1"/>
</dbReference>
<dbReference type="GO" id="GO:0006412">
    <property type="term" value="P:translation"/>
    <property type="evidence" value="ECO:0007669"/>
    <property type="project" value="UniProtKB-UniRule"/>
</dbReference>
<accession>A0AAN1T268</accession>
<proteinExistence type="inferred from homology"/>
<dbReference type="Gene3D" id="3.90.1180.10">
    <property type="entry name" value="Ribosomal protein L13"/>
    <property type="match status" value="1"/>
</dbReference>
<dbReference type="GO" id="GO:0022625">
    <property type="term" value="C:cytosolic large ribosomal subunit"/>
    <property type="evidence" value="ECO:0007669"/>
    <property type="project" value="TreeGrafter"/>
</dbReference>
<evidence type="ECO:0000313" key="7">
    <source>
        <dbReference type="EMBL" id="BBJ00315.1"/>
    </source>
</evidence>
<evidence type="ECO:0000256" key="2">
    <source>
        <dbReference type="ARBA" id="ARBA00011838"/>
    </source>
</evidence>
<dbReference type="GO" id="GO:0017148">
    <property type="term" value="P:negative regulation of translation"/>
    <property type="evidence" value="ECO:0007669"/>
    <property type="project" value="TreeGrafter"/>
</dbReference>
<dbReference type="FunFam" id="3.90.1180.10:FF:000001">
    <property type="entry name" value="50S ribosomal protein L13"/>
    <property type="match status" value="1"/>
</dbReference>
<protein>
    <recommendedName>
        <fullName evidence="5 6">Large ribosomal subunit protein uL13</fullName>
    </recommendedName>
</protein>
<dbReference type="InterPro" id="IPR005823">
    <property type="entry name" value="Ribosomal_uL13_bac-type"/>
</dbReference>
<comment type="similarity">
    <text evidence="1 6">Belongs to the universal ribosomal protein uL13 family.</text>
</comment>
<dbReference type="KEGG" id="fku:FGKAn22_20070"/>
<comment type="subunit">
    <text evidence="2 6">Part of the 50S ribosomal subunit.</text>
</comment>
<evidence type="ECO:0000256" key="1">
    <source>
        <dbReference type="ARBA" id="ARBA00006227"/>
    </source>
</evidence>
<dbReference type="GO" id="GO:0003735">
    <property type="term" value="F:structural constituent of ribosome"/>
    <property type="evidence" value="ECO:0007669"/>
    <property type="project" value="InterPro"/>
</dbReference>
<reference evidence="7 8" key="1">
    <citation type="submission" date="2019-03" db="EMBL/GenBank/DDBJ databases">
        <title>Complete genome sequence of Ferrigenium kumadai strain An22, a microaerophilic iron-oxidizing bacterium isolated from a paddy field soil.</title>
        <authorList>
            <person name="Watanabe T."/>
            <person name="Asakawa S."/>
        </authorList>
    </citation>
    <scope>NUCLEOTIDE SEQUENCE [LARGE SCALE GENOMIC DNA]</scope>
    <source>
        <strain evidence="7 8">An22</strain>
    </source>
</reference>
<gene>
    <name evidence="6 7" type="primary">rplM</name>
    <name evidence="7" type="ORF">FGKAn22_20070</name>
</gene>
<dbReference type="GO" id="GO:0003729">
    <property type="term" value="F:mRNA binding"/>
    <property type="evidence" value="ECO:0007669"/>
    <property type="project" value="UniProtKB-ARBA"/>
</dbReference>
<evidence type="ECO:0000256" key="6">
    <source>
        <dbReference type="HAMAP-Rule" id="MF_01366"/>
    </source>
</evidence>
<keyword evidence="3 6" id="KW-0689">Ribosomal protein</keyword>
<dbReference type="Proteomes" id="UP001319121">
    <property type="component" value="Chromosome"/>
</dbReference>
<dbReference type="InterPro" id="IPR036899">
    <property type="entry name" value="Ribosomal_uL13_sf"/>
</dbReference>
<dbReference type="PANTHER" id="PTHR11545:SF2">
    <property type="entry name" value="LARGE RIBOSOMAL SUBUNIT PROTEIN UL13M"/>
    <property type="match status" value="1"/>
</dbReference>
<evidence type="ECO:0000313" key="8">
    <source>
        <dbReference type="Proteomes" id="UP001319121"/>
    </source>
</evidence>
<dbReference type="SUPFAM" id="SSF52161">
    <property type="entry name" value="Ribosomal protein L13"/>
    <property type="match status" value="1"/>
</dbReference>
<evidence type="ECO:0000256" key="4">
    <source>
        <dbReference type="ARBA" id="ARBA00023274"/>
    </source>
</evidence>
<dbReference type="AlphaFoldDB" id="A0AAN1T268"/>